<evidence type="ECO:0000313" key="3">
    <source>
        <dbReference type="Proteomes" id="UP000824094"/>
    </source>
</evidence>
<organism evidence="2 3">
    <name type="scientific">Candidatus Stercoripulliclostridium merdigallinarum</name>
    <dbReference type="NCBI Taxonomy" id="2840951"/>
    <lineage>
        <taxon>Bacteria</taxon>
        <taxon>Bacillati</taxon>
        <taxon>Bacillota</taxon>
        <taxon>Clostridia</taxon>
        <taxon>Eubacteriales</taxon>
        <taxon>Candidatus Stercoripulliclostridium</taxon>
    </lineage>
</organism>
<gene>
    <name evidence="2" type="ORF">IAB05_05815</name>
</gene>
<protein>
    <submittedName>
        <fullName evidence="2">Uncharacterized protein</fullName>
    </submittedName>
</protein>
<feature type="compositionally biased region" description="Polar residues" evidence="1">
    <location>
        <begin position="91"/>
        <end position="108"/>
    </location>
</feature>
<feature type="region of interest" description="Disordered" evidence="1">
    <location>
        <begin position="72"/>
        <end position="108"/>
    </location>
</feature>
<evidence type="ECO:0000313" key="2">
    <source>
        <dbReference type="EMBL" id="HIU60889.1"/>
    </source>
</evidence>
<proteinExistence type="predicted"/>
<evidence type="ECO:0000256" key="1">
    <source>
        <dbReference type="SAM" id="MobiDB-lite"/>
    </source>
</evidence>
<dbReference type="EMBL" id="DVNF01000170">
    <property type="protein sequence ID" value="HIU60889.1"/>
    <property type="molecule type" value="Genomic_DNA"/>
</dbReference>
<accession>A0A9D1SHQ4</accession>
<dbReference type="AlphaFoldDB" id="A0A9D1SHQ4"/>
<name>A0A9D1SHQ4_9FIRM</name>
<feature type="compositionally biased region" description="Low complexity" evidence="1">
    <location>
        <begin position="72"/>
        <end position="81"/>
    </location>
</feature>
<sequence length="128" mass="13758">MDISSLLPLLLLQNTFSGSGSSGNGMADMLKIFGAMNGVNPLFNAFGNLGNSGGTNFGNLFKNNPFSAAFGNNNAGSAGNSDGRNYRNDSGYGNTYNNTYRDNPSKDNLNAMFPEELLKMLRNLNRKK</sequence>
<reference evidence="2" key="1">
    <citation type="submission" date="2020-10" db="EMBL/GenBank/DDBJ databases">
        <authorList>
            <person name="Gilroy R."/>
        </authorList>
    </citation>
    <scope>NUCLEOTIDE SEQUENCE</scope>
    <source>
        <strain evidence="2">18911</strain>
    </source>
</reference>
<comment type="caution">
    <text evidence="2">The sequence shown here is derived from an EMBL/GenBank/DDBJ whole genome shotgun (WGS) entry which is preliminary data.</text>
</comment>
<dbReference type="Proteomes" id="UP000824094">
    <property type="component" value="Unassembled WGS sequence"/>
</dbReference>
<reference evidence="2" key="2">
    <citation type="journal article" date="2021" name="PeerJ">
        <title>Extensive microbial diversity within the chicken gut microbiome revealed by metagenomics and culture.</title>
        <authorList>
            <person name="Gilroy R."/>
            <person name="Ravi A."/>
            <person name="Getino M."/>
            <person name="Pursley I."/>
            <person name="Horton D.L."/>
            <person name="Alikhan N.F."/>
            <person name="Baker D."/>
            <person name="Gharbi K."/>
            <person name="Hall N."/>
            <person name="Watson M."/>
            <person name="Adriaenssens E.M."/>
            <person name="Foster-Nyarko E."/>
            <person name="Jarju S."/>
            <person name="Secka A."/>
            <person name="Antonio M."/>
            <person name="Oren A."/>
            <person name="Chaudhuri R.R."/>
            <person name="La Ragione R."/>
            <person name="Hildebrand F."/>
            <person name="Pallen M.J."/>
        </authorList>
    </citation>
    <scope>NUCLEOTIDE SEQUENCE</scope>
    <source>
        <strain evidence="2">18911</strain>
    </source>
</reference>